<gene>
    <name evidence="1" type="ORF">FOZ63_031007</name>
</gene>
<evidence type="ECO:0000313" key="2">
    <source>
        <dbReference type="Proteomes" id="UP000553632"/>
    </source>
</evidence>
<comment type="caution">
    <text evidence="1">The sequence shown here is derived from an EMBL/GenBank/DDBJ whole genome shotgun (WGS) entry which is preliminary data.</text>
</comment>
<reference evidence="1 2" key="1">
    <citation type="submission" date="2020-04" db="EMBL/GenBank/DDBJ databases">
        <title>Perkinsus olseni comparative genomics.</title>
        <authorList>
            <person name="Bogema D.R."/>
        </authorList>
    </citation>
    <scope>NUCLEOTIDE SEQUENCE [LARGE SCALE GENOMIC DNA]</scope>
    <source>
        <strain evidence="1 2">ATCC PRA-207</strain>
    </source>
</reference>
<accession>A0A7J6QSL6</accession>
<keyword evidence="2" id="KW-1185">Reference proteome</keyword>
<dbReference type="AlphaFoldDB" id="A0A7J6QSL6"/>
<feature type="non-terminal residue" evidence="1">
    <location>
        <position position="109"/>
    </location>
</feature>
<name>A0A7J6QSL6_PEROL</name>
<proteinExistence type="predicted"/>
<evidence type="ECO:0000313" key="1">
    <source>
        <dbReference type="EMBL" id="KAF4711604.1"/>
    </source>
</evidence>
<protein>
    <submittedName>
        <fullName evidence="1">Uncharacterized protein</fullName>
    </submittedName>
</protein>
<sequence length="109" mass="11896">TSTGCIGSPVFRDLYCRRFMAASLPPTVTAVRLSSATLSTSEAAARDRCQEGYCAPSVNVAIRRPLYIDLCEWLDEKVIVETACCVTVFWIGTRSFRNPTGAELSVIAN</sequence>
<dbReference type="EMBL" id="JABANO010030602">
    <property type="protein sequence ID" value="KAF4711604.1"/>
    <property type="molecule type" value="Genomic_DNA"/>
</dbReference>
<organism evidence="1 2">
    <name type="scientific">Perkinsus olseni</name>
    <name type="common">Perkinsus atlanticus</name>
    <dbReference type="NCBI Taxonomy" id="32597"/>
    <lineage>
        <taxon>Eukaryota</taxon>
        <taxon>Sar</taxon>
        <taxon>Alveolata</taxon>
        <taxon>Perkinsozoa</taxon>
        <taxon>Perkinsea</taxon>
        <taxon>Perkinsida</taxon>
        <taxon>Perkinsidae</taxon>
        <taxon>Perkinsus</taxon>
    </lineage>
</organism>
<dbReference type="Proteomes" id="UP000553632">
    <property type="component" value="Unassembled WGS sequence"/>
</dbReference>